<evidence type="ECO:0000256" key="5">
    <source>
        <dbReference type="SAM" id="Phobius"/>
    </source>
</evidence>
<feature type="transmembrane region" description="Helical" evidence="5">
    <location>
        <begin position="51"/>
        <end position="69"/>
    </location>
</feature>
<feature type="transmembrane region" description="Helical" evidence="5">
    <location>
        <begin position="138"/>
        <end position="161"/>
    </location>
</feature>
<dbReference type="EMBL" id="LN736371">
    <property type="protein sequence ID" value="CEP64497.1"/>
    <property type="molecule type" value="Genomic_DNA"/>
</dbReference>
<keyword evidence="8" id="KW-1185">Reference proteome</keyword>
<feature type="transmembrane region" description="Helical" evidence="5">
    <location>
        <begin position="20"/>
        <end position="39"/>
    </location>
</feature>
<proteinExistence type="predicted"/>
<evidence type="ECO:0000256" key="3">
    <source>
        <dbReference type="ARBA" id="ARBA00022989"/>
    </source>
</evidence>
<evidence type="ECO:0000256" key="4">
    <source>
        <dbReference type="ARBA" id="ARBA00023136"/>
    </source>
</evidence>
<organism evidence="7 8">
    <name type="scientific">Lachancea lanzarotensis</name>
    <dbReference type="NCBI Taxonomy" id="1245769"/>
    <lineage>
        <taxon>Eukaryota</taxon>
        <taxon>Fungi</taxon>
        <taxon>Dikarya</taxon>
        <taxon>Ascomycota</taxon>
        <taxon>Saccharomycotina</taxon>
        <taxon>Saccharomycetes</taxon>
        <taxon>Saccharomycetales</taxon>
        <taxon>Saccharomycetaceae</taxon>
        <taxon>Lachancea</taxon>
    </lineage>
</organism>
<evidence type="ECO:0000256" key="1">
    <source>
        <dbReference type="ARBA" id="ARBA00004141"/>
    </source>
</evidence>
<evidence type="ECO:0000256" key="2">
    <source>
        <dbReference type="ARBA" id="ARBA00022692"/>
    </source>
</evidence>
<keyword evidence="3 5" id="KW-1133">Transmembrane helix</keyword>
<dbReference type="Pfam" id="PF01284">
    <property type="entry name" value="MARVEL"/>
    <property type="match status" value="1"/>
</dbReference>
<reference evidence="7 8" key="1">
    <citation type="submission" date="2014-12" db="EMBL/GenBank/DDBJ databases">
        <authorList>
            <person name="Neuveglise Cecile"/>
        </authorList>
    </citation>
    <scope>NUCLEOTIDE SEQUENCE [LARGE SCALE GENOMIC DNA]</scope>
    <source>
        <strain evidence="7 8">CBS 12615</strain>
    </source>
</reference>
<dbReference type="HOGENOM" id="CLU_091075_0_0_1"/>
<evidence type="ECO:0000313" key="7">
    <source>
        <dbReference type="EMBL" id="CEP64497.1"/>
    </source>
</evidence>
<evidence type="ECO:0000259" key="6">
    <source>
        <dbReference type="Pfam" id="PF01284"/>
    </source>
</evidence>
<dbReference type="STRING" id="1245769.A0A0C7MWX5"/>
<keyword evidence="2 5" id="KW-0812">Transmembrane</keyword>
<dbReference type="GO" id="GO:0016020">
    <property type="term" value="C:membrane"/>
    <property type="evidence" value="ECO:0007669"/>
    <property type="project" value="UniProtKB-SubCell"/>
</dbReference>
<dbReference type="RefSeq" id="XP_022630703.1">
    <property type="nucleotide sequence ID" value="XM_022773955.1"/>
</dbReference>
<keyword evidence="4 5" id="KW-0472">Membrane</keyword>
<dbReference type="GeneID" id="34688050"/>
<accession>A0A0C7MWX5</accession>
<name>A0A0C7MWX5_9SACH</name>
<dbReference type="InterPro" id="IPR008253">
    <property type="entry name" value="Marvel"/>
</dbReference>
<sequence length="202" mass="22077">MTPSTDSKLNPTAWYSHSALLVAVRVAQFVSTITTLGLTARLVDNSNEPNLELTVSVISLAFFIVIAAAPLPLNLYSLVAMCIFETDIFALWVAASGTLSSGYSDICTFYSGNNDRTHVPWEVLAGISKECKIGKTSIAFTAFSTFFFLCSVALLCMNVLVPIKARSVRELSPQDTRAYLSRFTALSITHTPVRDVVKRKPE</sequence>
<evidence type="ECO:0000313" key="8">
    <source>
        <dbReference type="Proteomes" id="UP000054304"/>
    </source>
</evidence>
<protein>
    <submittedName>
        <fullName evidence="7">LALA0S12e00144g1_1</fullName>
    </submittedName>
</protein>
<dbReference type="AlphaFoldDB" id="A0A0C7MWX5"/>
<gene>
    <name evidence="7" type="ORF">LALA0_S12e00144g</name>
</gene>
<dbReference type="OrthoDB" id="4036577at2759"/>
<comment type="subcellular location">
    <subcellularLocation>
        <location evidence="1">Membrane</location>
        <topology evidence="1">Multi-pass membrane protein</topology>
    </subcellularLocation>
</comment>
<feature type="domain" description="MARVEL" evidence="6">
    <location>
        <begin position="21"/>
        <end position="154"/>
    </location>
</feature>
<dbReference type="Proteomes" id="UP000054304">
    <property type="component" value="Unassembled WGS sequence"/>
</dbReference>